<dbReference type="EMBL" id="FNDQ01000006">
    <property type="protein sequence ID" value="SDH53052.1"/>
    <property type="molecule type" value="Genomic_DNA"/>
</dbReference>
<accession>A0A1G8D5S4</accession>
<proteinExistence type="predicted"/>
<organism evidence="2 3">
    <name type="scientific">Myroides phaeus</name>
    <dbReference type="NCBI Taxonomy" id="702745"/>
    <lineage>
        <taxon>Bacteria</taxon>
        <taxon>Pseudomonadati</taxon>
        <taxon>Bacteroidota</taxon>
        <taxon>Flavobacteriia</taxon>
        <taxon>Flavobacteriales</taxon>
        <taxon>Flavobacteriaceae</taxon>
        <taxon>Myroides</taxon>
    </lineage>
</organism>
<dbReference type="RefSeq" id="WP_090406786.1">
    <property type="nucleotide sequence ID" value="NZ_FNDQ01000006.1"/>
</dbReference>
<protein>
    <recommendedName>
        <fullName evidence="1">DUF4595 domain-containing protein</fullName>
    </recommendedName>
</protein>
<dbReference type="AlphaFoldDB" id="A0A1G8D5S4"/>
<dbReference type="CDD" id="cd12871">
    <property type="entry name" value="Bacuni_01323_like"/>
    <property type="match status" value="1"/>
</dbReference>
<dbReference type="Proteomes" id="UP000243588">
    <property type="component" value="Unassembled WGS sequence"/>
</dbReference>
<evidence type="ECO:0000313" key="2">
    <source>
        <dbReference type="EMBL" id="SDH53052.1"/>
    </source>
</evidence>
<feature type="domain" description="DUF4595" evidence="1">
    <location>
        <begin position="91"/>
        <end position="263"/>
    </location>
</feature>
<dbReference type="Pfam" id="PF15283">
    <property type="entry name" value="DUF4595"/>
    <property type="match status" value="1"/>
</dbReference>
<dbReference type="PROSITE" id="PS51257">
    <property type="entry name" value="PROKAR_LIPOPROTEIN"/>
    <property type="match status" value="1"/>
</dbReference>
<name>A0A1G8D5S4_9FLAO</name>
<dbReference type="InterPro" id="IPR027931">
    <property type="entry name" value="DUF4595"/>
</dbReference>
<evidence type="ECO:0000259" key="1">
    <source>
        <dbReference type="Pfam" id="PF15283"/>
    </source>
</evidence>
<keyword evidence="3" id="KW-1185">Reference proteome</keyword>
<evidence type="ECO:0000313" key="3">
    <source>
        <dbReference type="Proteomes" id="UP000243588"/>
    </source>
</evidence>
<reference evidence="3" key="1">
    <citation type="submission" date="2016-10" db="EMBL/GenBank/DDBJ databases">
        <authorList>
            <person name="Varghese N."/>
            <person name="Submissions S."/>
        </authorList>
    </citation>
    <scope>NUCLEOTIDE SEQUENCE [LARGE SCALE GENOMIC DNA]</scope>
    <source>
        <strain evidence="3">DSM 23313</strain>
    </source>
</reference>
<gene>
    <name evidence="2" type="ORF">SAMN05421818_1066</name>
</gene>
<sequence>MIRKQLFFFGLTMVLTLGSCSKGDDNNLVNPEPQKGAPISAPIVPPTRKQQVDLVKEVEITNNKKGDITTIKTVFSYNADNTLNTVSGLKTSPSFDAEDIRYEYSNGKATAFVTQKGITGEDVYEFTLAPNEMKAISLKVTLANTEDTNRRYDFTYNELNQLVKIDNKSNINHDIEEYIWEEGNPLKTQTREQISNTYKKSDILNNSNIDLNALIASYPNFINPRYAAIQGLLGVKATNLLQQYETSRRAYSYTYKLNEKGLVSQVVRTTFYKYENETETTTFDIKY</sequence>